<dbReference type="EMBL" id="JBHRZO010000041">
    <property type="protein sequence ID" value="MFC3848140.1"/>
    <property type="molecule type" value="Genomic_DNA"/>
</dbReference>
<evidence type="ECO:0000259" key="2">
    <source>
        <dbReference type="Pfam" id="PF18809"/>
    </source>
</evidence>
<comment type="caution">
    <text evidence="3">The sequence shown here is derived from an EMBL/GenBank/DDBJ whole genome shotgun (WGS) entry which is preliminary data.</text>
</comment>
<name>A0ABV7ZIZ9_9HELI</name>
<sequence length="226" mass="24981">RPDSVLSQKEEMLTGGKGIDTDIETPLNESSTSPLKITPNPAFGEHFKEFELKGAQAVAKLLEEQRGQVAGAFYREDLGAITLAWGEAGSAKSDGWGLSKIAKYHPEVLDKLDTLIQTLPIVKETPNRYQLENANYKASIRKDFEGVPQNWVLTAFEKKESIARRSTDLPSTQEGAKKTPLAHTQGDITTPPLKVKRAHGGMKCMQNLKRLLKLSVKPLNLSICRE</sequence>
<dbReference type="InterPro" id="IPR041092">
    <property type="entry name" value="PBECR1"/>
</dbReference>
<proteinExistence type="predicted"/>
<dbReference type="Pfam" id="PF18809">
    <property type="entry name" value="PBECR1"/>
    <property type="match status" value="1"/>
</dbReference>
<protein>
    <recommendedName>
        <fullName evidence="2">Phage-Barnase-EndoU-ColicinE5/D-RelE-like nuclease domain-containing protein</fullName>
    </recommendedName>
</protein>
<feature type="compositionally biased region" description="Basic and acidic residues" evidence="1">
    <location>
        <begin position="1"/>
        <end position="12"/>
    </location>
</feature>
<gene>
    <name evidence="3" type="ORF">ACFOPX_06335</name>
</gene>
<reference evidence="4" key="1">
    <citation type="journal article" date="2019" name="Int. J. Syst. Evol. Microbiol.">
        <title>The Global Catalogue of Microorganisms (GCM) 10K type strain sequencing project: providing services to taxonomists for standard genome sequencing and annotation.</title>
        <authorList>
            <consortium name="The Broad Institute Genomics Platform"/>
            <consortium name="The Broad Institute Genome Sequencing Center for Infectious Disease"/>
            <person name="Wu L."/>
            <person name="Ma J."/>
        </authorList>
    </citation>
    <scope>NUCLEOTIDE SEQUENCE [LARGE SCALE GENOMIC DNA]</scope>
    <source>
        <strain evidence="4">CCUG 53816</strain>
    </source>
</reference>
<evidence type="ECO:0000313" key="4">
    <source>
        <dbReference type="Proteomes" id="UP001595783"/>
    </source>
</evidence>
<feature type="non-terminal residue" evidence="3">
    <location>
        <position position="1"/>
    </location>
</feature>
<evidence type="ECO:0000313" key="3">
    <source>
        <dbReference type="EMBL" id="MFC3848140.1"/>
    </source>
</evidence>
<organism evidence="3 4">
    <name type="scientific">Helicobacter baculiformis</name>
    <dbReference type="NCBI Taxonomy" id="427351"/>
    <lineage>
        <taxon>Bacteria</taxon>
        <taxon>Pseudomonadati</taxon>
        <taxon>Campylobacterota</taxon>
        <taxon>Epsilonproteobacteria</taxon>
        <taxon>Campylobacterales</taxon>
        <taxon>Helicobacteraceae</taxon>
        <taxon>Helicobacter</taxon>
    </lineage>
</organism>
<feature type="region of interest" description="Disordered" evidence="1">
    <location>
        <begin position="164"/>
        <end position="193"/>
    </location>
</feature>
<accession>A0ABV7ZIZ9</accession>
<feature type="region of interest" description="Disordered" evidence="1">
    <location>
        <begin position="1"/>
        <end position="38"/>
    </location>
</feature>
<dbReference type="Proteomes" id="UP001595783">
    <property type="component" value="Unassembled WGS sequence"/>
</dbReference>
<keyword evidence="4" id="KW-1185">Reference proteome</keyword>
<evidence type="ECO:0000256" key="1">
    <source>
        <dbReference type="SAM" id="MobiDB-lite"/>
    </source>
</evidence>
<feature type="domain" description="Phage-Barnase-EndoU-ColicinE5/D-RelE-like nuclease" evidence="2">
    <location>
        <begin position="72"/>
        <end position="161"/>
    </location>
</feature>